<reference evidence="1 2" key="1">
    <citation type="submission" date="2014-08" db="EMBL/GenBank/DDBJ databases">
        <title>Genomic and Phenotypic Diversity of Colwellia psychrerythraea strains from Disparate Marine Basins.</title>
        <authorList>
            <person name="Techtmann S.M."/>
            <person name="Stelling S.C."/>
            <person name="Utturkar S.M."/>
            <person name="Alshibli N."/>
            <person name="Harris A."/>
            <person name="Brown S.D."/>
            <person name="Hazen T.C."/>
        </authorList>
    </citation>
    <scope>NUCLEOTIDE SEQUENCE [LARGE SCALE GENOMIC DNA]</scope>
    <source>
        <strain evidence="1 2">ND2E</strain>
    </source>
</reference>
<evidence type="ECO:0000313" key="1">
    <source>
        <dbReference type="EMBL" id="KGJ87643.1"/>
    </source>
</evidence>
<dbReference type="AlphaFoldDB" id="A0A099KDM1"/>
<gene>
    <name evidence="1" type="ORF">ND2E_4381</name>
</gene>
<name>A0A099KDM1_COLPS</name>
<sequence length="205" mass="23623">MRVVTFDSVHEIYGFESELSMNELTESLKKFAENSVQLDDRKEFKQQLPILLGGRARGDKPDQPEFKRKRLQDIISRSLVALDIEPKNGQVFNISEVETWLNEERLNSALYTTFSSENGKRCRAFIEIGEEVESPERYEQLVQGLIERCPKHHTIDRASLNMNQPMVLPFAYAHEKPVVKRVEGVSFNQHLLCAYSHASRSPNTI</sequence>
<dbReference type="RefSeq" id="WP_033095341.1">
    <property type="nucleotide sequence ID" value="NZ_JQED01000053.1"/>
</dbReference>
<dbReference type="PATRIC" id="fig|28229.4.peg.3747"/>
<protein>
    <submittedName>
        <fullName evidence="1">Uncharacterized protein</fullName>
    </submittedName>
</protein>
<organism evidence="1 2">
    <name type="scientific">Colwellia psychrerythraea</name>
    <name type="common">Vibrio psychroerythus</name>
    <dbReference type="NCBI Taxonomy" id="28229"/>
    <lineage>
        <taxon>Bacteria</taxon>
        <taxon>Pseudomonadati</taxon>
        <taxon>Pseudomonadota</taxon>
        <taxon>Gammaproteobacteria</taxon>
        <taxon>Alteromonadales</taxon>
        <taxon>Colwelliaceae</taxon>
        <taxon>Colwellia</taxon>
    </lineage>
</organism>
<evidence type="ECO:0000313" key="2">
    <source>
        <dbReference type="Proteomes" id="UP000029843"/>
    </source>
</evidence>
<dbReference type="Proteomes" id="UP000029843">
    <property type="component" value="Unassembled WGS sequence"/>
</dbReference>
<accession>A0A099KDM1</accession>
<proteinExistence type="predicted"/>
<dbReference type="EMBL" id="JQED01000053">
    <property type="protein sequence ID" value="KGJ87643.1"/>
    <property type="molecule type" value="Genomic_DNA"/>
</dbReference>
<comment type="caution">
    <text evidence="1">The sequence shown here is derived from an EMBL/GenBank/DDBJ whole genome shotgun (WGS) entry which is preliminary data.</text>
</comment>